<comment type="subcellular location">
    <subcellularLocation>
        <location evidence="1">Endoplasmic reticulum membrane</location>
        <topology evidence="1">Single-pass type I membrane protein</topology>
    </subcellularLocation>
</comment>
<evidence type="ECO:0000256" key="8">
    <source>
        <dbReference type="ARBA" id="ARBA00022989"/>
    </source>
</evidence>
<dbReference type="InterPro" id="IPR058545">
    <property type="entry name" value="Beta-prop_EMC1_1st"/>
</dbReference>
<evidence type="ECO:0000313" key="14">
    <source>
        <dbReference type="EMBL" id="CAD7250492.1"/>
    </source>
</evidence>
<accession>A0A7R9AAG2</accession>
<dbReference type="Pfam" id="PF25293">
    <property type="entry name" value="Beta-prop_EMC1_N"/>
    <property type="match status" value="1"/>
</dbReference>
<protein>
    <recommendedName>
        <fullName evidence="4">ER membrane protein complex subunit 1</fullName>
    </recommendedName>
</protein>
<dbReference type="Gene3D" id="2.130.10.10">
    <property type="entry name" value="YVTN repeat-like/Quinoprotein amine dehydrogenase"/>
    <property type="match status" value="1"/>
</dbReference>
<dbReference type="AlphaFoldDB" id="A0A7R9AAG2"/>
<keyword evidence="6 11" id="KW-0732">Signal</keyword>
<sequence>MLSRLIVTLLTLGFVSSLYEDQIGKFDWVEQYLGKAKFVELGHSSHGNHIFVASEKNVIAGIDPKNGNIQWRQVLEEEPVSGFDDLFYVDSELISVFRGGIIHSWSPLKGSLLWHGDFRPTSLRSLLKRHYYASKEEVFLVDITDAQGVSVKGYKKGSVEASTSGHWEIHAPWLSLNSKCGTAGGIFACIRGDGKGITLEYFHLDTDAYRTGFKSLHISDTSSVGLADVKPVDGLRNHPYFQVLIQDKVHLLRMSDDTTSGSGPRILWVKTNISQLAGFSTGDHIYVTAIDLQNENSILVIGESGEVIKRESLNLAPHHGKIDMHIPHHSKDGSTMILTVTEDHALSLMRLPGMTVWEREDGLASVLAVDFVDLPVTRSDASVEEEFATASSAWKMLWNRIRSQVNQLESLVRHILGFQPPPTLEEKLHLVRDRFNLHKMIVLVTAPGKVYGMASEHGKLIWKVFLPSVKPLVSEAGPELILFLQRSASYFPHLSVCTLIGRKEDSGEGLLVSFNPISGELYNQEPHVLPPIAHASLFHKHDSEFLFPILILDKAHQVHVIPESATPILEDLKDSIFVYLADVDAGTVQGFHFRDSSDKGLVGKEAWRVHFPVNTQRIEMISKKRQGEKVHSQGRVLGDRSVLYKYLNPNLFALATTSYDSIAKYSLNVYLLDGVTGGILATANHKRARPPLHMIHFENWLIYSYFNEKLRRVEVASMELYEGTTQHNSTAFTSLYGKHHPMIEKQGYIYTTNIAAMRETITERGITSKHVLIGMPQGAVAELARNFLDPRRPLIMTAEAHEEGLVIYIPELPIQMDSIINYNQSIPRIRNIHTHPTGLESTCLAFVLGLDLFLTRVSPSRTFDVLKEDFDHTLICTVLLGLLVACYATKHLAARKALNQAWR</sequence>
<dbReference type="EMBL" id="LR902400">
    <property type="protein sequence ID" value="CAD7250492.1"/>
    <property type="molecule type" value="Genomic_DNA"/>
</dbReference>
<feature type="domain" description="ER membrane protein complex subunit 1 C-terminal" evidence="12">
    <location>
        <begin position="698"/>
        <end position="902"/>
    </location>
</feature>
<keyword evidence="10" id="KW-0325">Glycoprotein</keyword>
<dbReference type="PANTHER" id="PTHR21573:SF0">
    <property type="entry name" value="ER MEMBRANE PROTEIN COMPLEX SUBUNIT 1"/>
    <property type="match status" value="1"/>
</dbReference>
<feature type="chain" id="PRO_5036402770" description="ER membrane protein complex subunit 1" evidence="11">
    <location>
        <begin position="18"/>
        <end position="903"/>
    </location>
</feature>
<evidence type="ECO:0000256" key="11">
    <source>
        <dbReference type="SAM" id="SignalP"/>
    </source>
</evidence>
<dbReference type="InterPro" id="IPR011047">
    <property type="entry name" value="Quinoprotein_ADH-like_sf"/>
</dbReference>
<dbReference type="GO" id="GO:0034975">
    <property type="term" value="P:protein folding in endoplasmic reticulum"/>
    <property type="evidence" value="ECO:0007669"/>
    <property type="project" value="TreeGrafter"/>
</dbReference>
<evidence type="ECO:0000259" key="13">
    <source>
        <dbReference type="Pfam" id="PF25293"/>
    </source>
</evidence>
<organism evidence="14">
    <name type="scientific">Darwinula stevensoni</name>
    <dbReference type="NCBI Taxonomy" id="69355"/>
    <lineage>
        <taxon>Eukaryota</taxon>
        <taxon>Metazoa</taxon>
        <taxon>Ecdysozoa</taxon>
        <taxon>Arthropoda</taxon>
        <taxon>Crustacea</taxon>
        <taxon>Oligostraca</taxon>
        <taxon>Ostracoda</taxon>
        <taxon>Podocopa</taxon>
        <taxon>Podocopida</taxon>
        <taxon>Darwinulocopina</taxon>
        <taxon>Darwinuloidea</taxon>
        <taxon>Darwinulidae</taxon>
        <taxon>Darwinula</taxon>
    </lineage>
</organism>
<dbReference type="PANTHER" id="PTHR21573">
    <property type="entry name" value="ER MEMBRANE PROTEIN COMPLEX SUBUNIT 1"/>
    <property type="match status" value="1"/>
</dbReference>
<comment type="subunit">
    <text evidence="3">Component of the ER membrane protein complex (EMC).</text>
</comment>
<evidence type="ECO:0000256" key="1">
    <source>
        <dbReference type="ARBA" id="ARBA00004115"/>
    </source>
</evidence>
<keyword evidence="9" id="KW-0472">Membrane</keyword>
<dbReference type="InterPro" id="IPR011678">
    <property type="entry name" value="EMC1_C"/>
</dbReference>
<dbReference type="GO" id="GO:0072546">
    <property type="term" value="C:EMC complex"/>
    <property type="evidence" value="ECO:0007669"/>
    <property type="project" value="InterPro"/>
</dbReference>
<evidence type="ECO:0000259" key="12">
    <source>
        <dbReference type="Pfam" id="PF07774"/>
    </source>
</evidence>
<reference evidence="14" key="1">
    <citation type="submission" date="2020-11" db="EMBL/GenBank/DDBJ databases">
        <authorList>
            <person name="Tran Van P."/>
        </authorList>
    </citation>
    <scope>NUCLEOTIDE SEQUENCE</scope>
</reference>
<gene>
    <name evidence="14" type="ORF">DSTB1V02_LOCUS10265</name>
</gene>
<dbReference type="SUPFAM" id="SSF50998">
    <property type="entry name" value="Quinoprotein alcohol dehydrogenase-like"/>
    <property type="match status" value="1"/>
</dbReference>
<evidence type="ECO:0000256" key="9">
    <source>
        <dbReference type="ARBA" id="ARBA00023136"/>
    </source>
</evidence>
<name>A0A7R9AAG2_9CRUS</name>
<comment type="similarity">
    <text evidence="2">Belongs to the EMC1 family.</text>
</comment>
<evidence type="ECO:0000256" key="7">
    <source>
        <dbReference type="ARBA" id="ARBA00022824"/>
    </source>
</evidence>
<dbReference type="EMBL" id="CAJPEV010002883">
    <property type="protein sequence ID" value="CAG0898332.1"/>
    <property type="molecule type" value="Genomic_DNA"/>
</dbReference>
<feature type="domain" description="EMC1 first beta-propeller" evidence="13">
    <location>
        <begin position="18"/>
        <end position="125"/>
    </location>
</feature>
<keyword evidence="8" id="KW-1133">Transmembrane helix</keyword>
<dbReference type="InterPro" id="IPR015943">
    <property type="entry name" value="WD40/YVTN_repeat-like_dom_sf"/>
</dbReference>
<dbReference type="OrthoDB" id="28092at2759"/>
<evidence type="ECO:0000256" key="2">
    <source>
        <dbReference type="ARBA" id="ARBA00007904"/>
    </source>
</evidence>
<evidence type="ECO:0000313" key="15">
    <source>
        <dbReference type="Proteomes" id="UP000677054"/>
    </source>
</evidence>
<proteinExistence type="inferred from homology"/>
<dbReference type="Proteomes" id="UP000677054">
    <property type="component" value="Unassembled WGS sequence"/>
</dbReference>
<keyword evidence="15" id="KW-1185">Reference proteome</keyword>
<keyword evidence="5" id="KW-0812">Transmembrane</keyword>
<evidence type="ECO:0000256" key="5">
    <source>
        <dbReference type="ARBA" id="ARBA00022692"/>
    </source>
</evidence>
<feature type="signal peptide" evidence="11">
    <location>
        <begin position="1"/>
        <end position="17"/>
    </location>
</feature>
<evidence type="ECO:0000256" key="10">
    <source>
        <dbReference type="ARBA" id="ARBA00023180"/>
    </source>
</evidence>
<keyword evidence="7" id="KW-0256">Endoplasmic reticulum</keyword>
<evidence type="ECO:0000256" key="6">
    <source>
        <dbReference type="ARBA" id="ARBA00022729"/>
    </source>
</evidence>
<dbReference type="Pfam" id="PF07774">
    <property type="entry name" value="EMC1_C"/>
    <property type="match status" value="1"/>
</dbReference>
<evidence type="ECO:0000256" key="4">
    <source>
        <dbReference type="ARBA" id="ARBA00020824"/>
    </source>
</evidence>
<evidence type="ECO:0000256" key="3">
    <source>
        <dbReference type="ARBA" id="ARBA00011276"/>
    </source>
</evidence>
<dbReference type="InterPro" id="IPR026895">
    <property type="entry name" value="EMC1"/>
</dbReference>